<feature type="domain" description="RPW8" evidence="3">
    <location>
        <begin position="182"/>
        <end position="333"/>
    </location>
</feature>
<dbReference type="PROSITE" id="PS51153">
    <property type="entry name" value="RPW8"/>
    <property type="match status" value="2"/>
</dbReference>
<feature type="compositionally biased region" description="Polar residues" evidence="2">
    <location>
        <begin position="162"/>
        <end position="184"/>
    </location>
</feature>
<evidence type="ECO:0000259" key="3">
    <source>
        <dbReference type="PROSITE" id="PS51153"/>
    </source>
</evidence>
<dbReference type="InterPro" id="IPR008808">
    <property type="entry name" value="Powdery_mildew-R_dom"/>
</dbReference>
<protein>
    <submittedName>
        <fullName evidence="5">Uncharacterized protein LOC110747236</fullName>
    </submittedName>
</protein>
<reference evidence="5" key="1">
    <citation type="submission" date="2025-08" db="UniProtKB">
        <authorList>
            <consortium name="RefSeq"/>
        </authorList>
    </citation>
    <scope>IDENTIFICATION</scope>
</reference>
<gene>
    <name evidence="5" type="primary">LOC110747236</name>
</gene>
<name>A0A6P5RDZ3_PRUAV</name>
<accession>A0A6P5RDZ3</accession>
<dbReference type="Pfam" id="PF05659">
    <property type="entry name" value="RPW8"/>
    <property type="match status" value="2"/>
</dbReference>
<organism evidence="4 5">
    <name type="scientific">Prunus avium</name>
    <name type="common">Cherry</name>
    <name type="synonym">Cerasus avium</name>
    <dbReference type="NCBI Taxonomy" id="42229"/>
    <lineage>
        <taxon>Eukaryota</taxon>
        <taxon>Viridiplantae</taxon>
        <taxon>Streptophyta</taxon>
        <taxon>Embryophyta</taxon>
        <taxon>Tracheophyta</taxon>
        <taxon>Spermatophyta</taxon>
        <taxon>Magnoliopsida</taxon>
        <taxon>eudicotyledons</taxon>
        <taxon>Gunneridae</taxon>
        <taxon>Pentapetalae</taxon>
        <taxon>rosids</taxon>
        <taxon>fabids</taxon>
        <taxon>Rosales</taxon>
        <taxon>Rosaceae</taxon>
        <taxon>Amygdaloideae</taxon>
        <taxon>Amygdaleae</taxon>
        <taxon>Prunus</taxon>
    </lineage>
</organism>
<feature type="region of interest" description="Disordered" evidence="2">
    <location>
        <begin position="159"/>
        <end position="184"/>
    </location>
</feature>
<evidence type="ECO:0000256" key="2">
    <source>
        <dbReference type="SAM" id="MobiDB-lite"/>
    </source>
</evidence>
<evidence type="ECO:0000313" key="4">
    <source>
        <dbReference type="Proteomes" id="UP000515124"/>
    </source>
</evidence>
<dbReference type="Proteomes" id="UP000515124">
    <property type="component" value="Unplaced"/>
</dbReference>
<dbReference type="KEGG" id="pavi:110747236"/>
<dbReference type="GeneID" id="110747236"/>
<feature type="coiled-coil region" evidence="1">
    <location>
        <begin position="95"/>
        <end position="122"/>
    </location>
</feature>
<keyword evidence="4" id="KW-1185">Reference proteome</keyword>
<proteinExistence type="predicted"/>
<evidence type="ECO:0000313" key="5">
    <source>
        <dbReference type="RefSeq" id="XP_021803135.1"/>
    </source>
</evidence>
<sequence length="342" mass="39321">MLKSSMALEFIGGALFTLLYDGVKQAMSKSGTFKSLLRDLNSTLDALVDIQQIREFNVELGLPNEEIEGLKMLMEEGVKLVEKLSNFRMWNYFCLNDYTEQIAELNRALKRLLQKLKFEESRDVKELLLLGRQNRDKLDEVNRRQLDIEKLFQERAGDVMESSVSGGNAETVREQSQGNGEQPVTSFDRGTSLHAVFVVLFDVVIQVKEKTTVFKPFLEDIKSTLDILKPLIEEIAKHNKVLDRPKEELENFRNQMEKGVELIRKCFQVRLWSSCKQYKYTDKLMGLDESLQKMLNILKAQVARDLKETLVSIKKIEGVIKKIEESGLVRDQIQTKGFGCIT</sequence>
<feature type="domain" description="RPW8" evidence="3">
    <location>
        <begin position="1"/>
        <end position="150"/>
    </location>
</feature>
<dbReference type="AlphaFoldDB" id="A0A6P5RDZ3"/>
<evidence type="ECO:0000256" key="1">
    <source>
        <dbReference type="SAM" id="Coils"/>
    </source>
</evidence>
<dbReference type="RefSeq" id="XP_021803135.1">
    <property type="nucleotide sequence ID" value="XM_021947443.1"/>
</dbReference>
<keyword evidence="1" id="KW-0175">Coiled coil</keyword>